<evidence type="ECO:0000256" key="7">
    <source>
        <dbReference type="HAMAP-Rule" id="MF_00537"/>
    </source>
</evidence>
<dbReference type="AlphaFoldDB" id="A0A1W1I4X8"/>
<dbReference type="PANTHER" id="PTHR19836">
    <property type="entry name" value="30S RIBOSOMAL PROTEIN S14"/>
    <property type="match status" value="1"/>
</dbReference>
<dbReference type="EMBL" id="LT828648">
    <property type="protein sequence ID" value="SLM48050.1"/>
    <property type="molecule type" value="Genomic_DNA"/>
</dbReference>
<proteinExistence type="inferred from homology"/>
<dbReference type="GO" id="GO:0006412">
    <property type="term" value="P:translation"/>
    <property type="evidence" value="ECO:0007669"/>
    <property type="project" value="UniProtKB-UniRule"/>
</dbReference>
<comment type="function">
    <text evidence="1 7">Binds 16S rRNA, required for the assembly of 30S particles and may also be responsible for determining the conformation of the 16S rRNA at the A site.</text>
</comment>
<evidence type="ECO:0000256" key="3">
    <source>
        <dbReference type="ARBA" id="ARBA00022980"/>
    </source>
</evidence>
<reference evidence="9 10" key="1">
    <citation type="submission" date="2017-03" db="EMBL/GenBank/DDBJ databases">
        <authorList>
            <person name="Afonso C.L."/>
            <person name="Miller P.J."/>
            <person name="Scott M.A."/>
            <person name="Spackman E."/>
            <person name="Goraichik I."/>
            <person name="Dimitrov K.M."/>
            <person name="Suarez D.L."/>
            <person name="Swayne D.E."/>
        </authorList>
    </citation>
    <scope>NUCLEOTIDE SEQUENCE [LARGE SCALE GENOMIC DNA]</scope>
    <source>
        <strain evidence="9">Genome sequencing of Nitrospira japonica strain NJ11</strain>
    </source>
</reference>
<dbReference type="HAMAP" id="MF_00537">
    <property type="entry name" value="Ribosomal_uS14_1"/>
    <property type="match status" value="1"/>
</dbReference>
<dbReference type="RefSeq" id="WP_080886497.1">
    <property type="nucleotide sequence ID" value="NZ_LT828648.1"/>
</dbReference>
<dbReference type="FunFam" id="1.10.287.1480:FF:000001">
    <property type="entry name" value="30S ribosomal protein S14"/>
    <property type="match status" value="1"/>
</dbReference>
<dbReference type="OrthoDB" id="9810484at2"/>
<evidence type="ECO:0000256" key="8">
    <source>
        <dbReference type="SAM" id="MobiDB-lite"/>
    </source>
</evidence>
<keyword evidence="7" id="KW-0699">rRNA-binding</keyword>
<name>A0A1W1I4X8_9BACT</name>
<dbReference type="SUPFAM" id="SSF57716">
    <property type="entry name" value="Glucocorticoid receptor-like (DNA-binding domain)"/>
    <property type="match status" value="1"/>
</dbReference>
<dbReference type="GO" id="GO:0019843">
    <property type="term" value="F:rRNA binding"/>
    <property type="evidence" value="ECO:0007669"/>
    <property type="project" value="UniProtKB-UniRule"/>
</dbReference>
<organism evidence="9 10">
    <name type="scientific">Nitrospira japonica</name>
    <dbReference type="NCBI Taxonomy" id="1325564"/>
    <lineage>
        <taxon>Bacteria</taxon>
        <taxon>Pseudomonadati</taxon>
        <taxon>Nitrospirota</taxon>
        <taxon>Nitrospiria</taxon>
        <taxon>Nitrospirales</taxon>
        <taxon>Nitrospiraceae</taxon>
        <taxon>Nitrospira</taxon>
    </lineage>
</organism>
<sequence length="101" mass="11805">MAKLSSHLRNEKRKQLVAKYAERRHALKTIIKSQRSTHEEKRVAQSALNRLPRNSSPVRVRNRCALSGRVRGFLRRFNMSRIDFRLLALRGDIPGVRKASW</sequence>
<protein>
    <recommendedName>
        <fullName evidence="5 7">Small ribosomal subunit protein uS14</fullName>
    </recommendedName>
</protein>
<dbReference type="PANTHER" id="PTHR19836:SF19">
    <property type="entry name" value="SMALL RIBOSOMAL SUBUNIT PROTEIN US14M"/>
    <property type="match status" value="1"/>
</dbReference>
<dbReference type="Pfam" id="PF00253">
    <property type="entry name" value="Ribosomal_S14"/>
    <property type="match status" value="1"/>
</dbReference>
<dbReference type="Proteomes" id="UP000192042">
    <property type="component" value="Chromosome I"/>
</dbReference>
<evidence type="ECO:0000256" key="1">
    <source>
        <dbReference type="ARBA" id="ARBA00003686"/>
    </source>
</evidence>
<evidence type="ECO:0000256" key="6">
    <source>
        <dbReference type="ARBA" id="ARBA00047110"/>
    </source>
</evidence>
<evidence type="ECO:0000256" key="2">
    <source>
        <dbReference type="ARBA" id="ARBA00009083"/>
    </source>
</evidence>
<accession>A0A1W1I4X8</accession>
<dbReference type="GO" id="GO:0005737">
    <property type="term" value="C:cytoplasm"/>
    <property type="evidence" value="ECO:0007669"/>
    <property type="project" value="UniProtKB-ARBA"/>
</dbReference>
<dbReference type="InterPro" id="IPR001209">
    <property type="entry name" value="Ribosomal_uS14"/>
</dbReference>
<evidence type="ECO:0000313" key="10">
    <source>
        <dbReference type="Proteomes" id="UP000192042"/>
    </source>
</evidence>
<dbReference type="STRING" id="1325564.NSJP_1878"/>
<evidence type="ECO:0000256" key="4">
    <source>
        <dbReference type="ARBA" id="ARBA00023274"/>
    </source>
</evidence>
<dbReference type="KEGG" id="nja:NSJP_1878"/>
<evidence type="ECO:0000313" key="9">
    <source>
        <dbReference type="EMBL" id="SLM48050.1"/>
    </source>
</evidence>
<comment type="subunit">
    <text evidence="6 7">Part of the 30S ribosomal subunit. Contacts proteins S3 and S10.</text>
</comment>
<dbReference type="GO" id="GO:0015935">
    <property type="term" value="C:small ribosomal subunit"/>
    <property type="evidence" value="ECO:0007669"/>
    <property type="project" value="TreeGrafter"/>
</dbReference>
<keyword evidence="4 7" id="KW-0687">Ribonucleoprotein</keyword>
<dbReference type="InterPro" id="IPR023036">
    <property type="entry name" value="Ribosomal_uS14_bac/plastid"/>
</dbReference>
<gene>
    <name evidence="7 9" type="primary">rpsN</name>
    <name evidence="9" type="ORF">NSJP_1878</name>
</gene>
<dbReference type="NCBIfam" id="NF006477">
    <property type="entry name" value="PRK08881.1"/>
    <property type="match status" value="1"/>
</dbReference>
<evidence type="ECO:0000256" key="5">
    <source>
        <dbReference type="ARBA" id="ARBA00035167"/>
    </source>
</evidence>
<dbReference type="Gene3D" id="1.10.287.1480">
    <property type="match status" value="1"/>
</dbReference>
<feature type="compositionally biased region" description="Polar residues" evidence="8">
    <location>
        <begin position="46"/>
        <end position="55"/>
    </location>
</feature>
<keyword evidence="10" id="KW-1185">Reference proteome</keyword>
<feature type="region of interest" description="Disordered" evidence="8">
    <location>
        <begin position="29"/>
        <end position="55"/>
    </location>
</feature>
<dbReference type="GO" id="GO:0003735">
    <property type="term" value="F:structural constituent of ribosome"/>
    <property type="evidence" value="ECO:0007669"/>
    <property type="project" value="InterPro"/>
</dbReference>
<keyword evidence="3 7" id="KW-0689">Ribosomal protein</keyword>
<comment type="similarity">
    <text evidence="2 7">Belongs to the universal ribosomal protein uS14 family.</text>
</comment>
<keyword evidence="7" id="KW-0694">RNA-binding</keyword>